<feature type="transmembrane region" description="Helical" evidence="1">
    <location>
        <begin position="171"/>
        <end position="195"/>
    </location>
</feature>
<keyword evidence="1" id="KW-0472">Membrane</keyword>
<feature type="transmembrane region" description="Helical" evidence="1">
    <location>
        <begin position="73"/>
        <end position="94"/>
    </location>
</feature>
<evidence type="ECO:0000313" key="2">
    <source>
        <dbReference type="EMBL" id="APE33168.1"/>
    </source>
</evidence>
<dbReference type="Pfam" id="PF11139">
    <property type="entry name" value="SfLAP"/>
    <property type="match status" value="1"/>
</dbReference>
<evidence type="ECO:0008006" key="4">
    <source>
        <dbReference type="Google" id="ProtNLM"/>
    </source>
</evidence>
<dbReference type="EMBL" id="CP018082">
    <property type="protein sequence ID" value="APE33168.1"/>
    <property type="molecule type" value="Genomic_DNA"/>
</dbReference>
<proteinExistence type="predicted"/>
<protein>
    <recommendedName>
        <fullName evidence="4">GAP family protein</fullName>
    </recommendedName>
</protein>
<evidence type="ECO:0000256" key="1">
    <source>
        <dbReference type="SAM" id="Phobius"/>
    </source>
</evidence>
<accession>A0A1J0VMC4</accession>
<feature type="transmembrane region" description="Helical" evidence="1">
    <location>
        <begin position="137"/>
        <end position="159"/>
    </location>
</feature>
<feature type="transmembrane region" description="Helical" evidence="1">
    <location>
        <begin position="6"/>
        <end position="30"/>
    </location>
</feature>
<feature type="transmembrane region" description="Helical" evidence="1">
    <location>
        <begin position="42"/>
        <end position="61"/>
    </location>
</feature>
<evidence type="ECO:0000313" key="3">
    <source>
        <dbReference type="Proteomes" id="UP000183810"/>
    </source>
</evidence>
<gene>
    <name evidence="2" type="ORF">BOX37_03400</name>
</gene>
<keyword evidence="1" id="KW-1133">Transmembrane helix</keyword>
<organism evidence="2 3">
    <name type="scientific">Nocardia mangyaensis</name>
    <dbReference type="NCBI Taxonomy" id="2213200"/>
    <lineage>
        <taxon>Bacteria</taxon>
        <taxon>Bacillati</taxon>
        <taxon>Actinomycetota</taxon>
        <taxon>Actinomycetes</taxon>
        <taxon>Mycobacteriales</taxon>
        <taxon>Nocardiaceae</taxon>
        <taxon>Nocardia</taxon>
    </lineage>
</organism>
<dbReference type="Proteomes" id="UP000183810">
    <property type="component" value="Chromosome"/>
</dbReference>
<dbReference type="KEGG" id="nsl:BOX37_03400"/>
<sequence>MVSLALSLLPVALGIIMSPLAVIAVVAVLFSRRARVNSIAYLVGWVAGIVVSIGAAYAALVALDVHDRLDPPLWLSILHLMLAAVLLVGAWYVYTRERKRLQALARARNPGEIMDAAPQLPSILQSIEHFTPARSTLLGVALFVLNPIDVSCAIVAALTLRLSDTSMADQLGAAIVFVLFASSSIAVPVGMLLVLRDRAEPPLRATRRFIAGNSKLLNVGLLVLIAVMQINKGLQGL</sequence>
<dbReference type="InterPro" id="IPR021315">
    <property type="entry name" value="Gap/Sap"/>
</dbReference>
<keyword evidence="3" id="KW-1185">Reference proteome</keyword>
<dbReference type="RefSeq" id="WP_071926366.1">
    <property type="nucleotide sequence ID" value="NZ_CP018082.1"/>
</dbReference>
<feature type="transmembrane region" description="Helical" evidence="1">
    <location>
        <begin position="216"/>
        <end position="234"/>
    </location>
</feature>
<keyword evidence="1" id="KW-0812">Transmembrane</keyword>
<dbReference type="OrthoDB" id="4458129at2"/>
<reference evidence="2" key="1">
    <citation type="submission" date="2016-11" db="EMBL/GenBank/DDBJ databases">
        <authorList>
            <person name="Jaros S."/>
            <person name="Januszkiewicz K."/>
            <person name="Wedrychowicz H."/>
        </authorList>
    </citation>
    <scope>NUCLEOTIDE SEQUENCE [LARGE SCALE GENOMIC DNA]</scope>
    <source>
        <strain evidence="2">Y48</strain>
    </source>
</reference>
<name>A0A1J0VMC4_9NOCA</name>
<dbReference type="AlphaFoldDB" id="A0A1J0VMC4"/>